<dbReference type="PANTHER" id="PTHR43279:SF1">
    <property type="entry name" value="CATECHOL-2,3-DIOXYGENASE"/>
    <property type="match status" value="1"/>
</dbReference>
<dbReference type="InterPro" id="IPR004360">
    <property type="entry name" value="Glyas_Fos-R_dOase_dom"/>
</dbReference>
<sequence>MYNDNLVVDSYLLYVNNLALMTKYYTHNIGLNLLEKGQHQTILGIDNHPLLILKETNPQTKRKATGLYHTAFLVPSAADLGGVLLHLLNTNTALIGGANHGYSEALYLQDPEDNGIEIYHDNPVEVWDVRTDGQIIGITEELDATRLIENAKITSKMPSGTKIGHIHLQVNSLANNLAFYQDILGFDLKSNLANSAYFLADGLYHHHIATNIWAGENLPLRKDSELGLGYYTLKKNNLDVIKENLQKAKITFKDYGHRIQTLDPNGIKLLIEE</sequence>
<dbReference type="Proteomes" id="UP000467635">
    <property type="component" value="Unassembled WGS sequence"/>
</dbReference>
<comment type="caution">
    <text evidence="2">The sequence shown here is derived from an EMBL/GenBank/DDBJ whole genome shotgun (WGS) entry which is preliminary data.</text>
</comment>
<name>A0A7X2SRQ2_9LACO</name>
<dbReference type="PANTHER" id="PTHR43279">
    <property type="entry name" value="CATECHOL-2,3-DIOXYGENASE"/>
    <property type="match status" value="1"/>
</dbReference>
<evidence type="ECO:0000259" key="1">
    <source>
        <dbReference type="PROSITE" id="PS51819"/>
    </source>
</evidence>
<dbReference type="AlphaFoldDB" id="A0A7X2SRQ2"/>
<evidence type="ECO:0000313" key="2">
    <source>
        <dbReference type="EMBL" id="MSE07900.1"/>
    </source>
</evidence>
<protein>
    <submittedName>
        <fullName evidence="2">VOC family protein</fullName>
    </submittedName>
</protein>
<reference evidence="2 3" key="1">
    <citation type="submission" date="2019-11" db="EMBL/GenBank/DDBJ databases">
        <title>Draft Genome Sequence of Plant Growth-Promoting Rhizosphere-Associated Bacteria.</title>
        <authorList>
            <person name="Vasilyev I.Y."/>
            <person name="Radchenko V."/>
            <person name="Ilnitskaya E.V."/>
        </authorList>
    </citation>
    <scope>NUCLEOTIDE SEQUENCE [LARGE SCALE GENOMIC DNA]</scope>
    <source>
        <strain evidence="2 3">VRA_01-1sq_f</strain>
    </source>
</reference>
<proteinExistence type="predicted"/>
<dbReference type="SUPFAM" id="SSF54593">
    <property type="entry name" value="Glyoxalase/Bleomycin resistance protein/Dihydroxybiphenyl dioxygenase"/>
    <property type="match status" value="2"/>
</dbReference>
<organism evidence="2 3">
    <name type="scientific">Ligilactobacillus salivarius</name>
    <dbReference type="NCBI Taxonomy" id="1624"/>
    <lineage>
        <taxon>Bacteria</taxon>
        <taxon>Bacillati</taxon>
        <taxon>Bacillota</taxon>
        <taxon>Bacilli</taxon>
        <taxon>Lactobacillales</taxon>
        <taxon>Lactobacillaceae</taxon>
        <taxon>Ligilactobacillus</taxon>
    </lineage>
</organism>
<dbReference type="EMBL" id="WKKX01000112">
    <property type="protein sequence ID" value="MSE07900.1"/>
    <property type="molecule type" value="Genomic_DNA"/>
</dbReference>
<feature type="domain" description="VOC" evidence="1">
    <location>
        <begin position="7"/>
        <end position="121"/>
    </location>
</feature>
<evidence type="ECO:0000313" key="3">
    <source>
        <dbReference type="Proteomes" id="UP000467635"/>
    </source>
</evidence>
<dbReference type="Pfam" id="PF00903">
    <property type="entry name" value="Glyoxalase"/>
    <property type="match status" value="2"/>
</dbReference>
<gene>
    <name evidence="2" type="ORF">GKC33_03970</name>
</gene>
<dbReference type="InterPro" id="IPR029068">
    <property type="entry name" value="Glyas_Bleomycin-R_OHBP_Dase"/>
</dbReference>
<accession>A0A7X2SRQ2</accession>
<dbReference type="Gene3D" id="3.10.180.10">
    <property type="entry name" value="2,3-Dihydroxybiphenyl 1,2-Dioxygenase, domain 1"/>
    <property type="match status" value="2"/>
</dbReference>
<dbReference type="PROSITE" id="PS51819">
    <property type="entry name" value="VOC"/>
    <property type="match status" value="1"/>
</dbReference>
<dbReference type="RefSeq" id="WP_204759440.1">
    <property type="nucleotide sequence ID" value="NZ_JACJLI010000006.1"/>
</dbReference>
<dbReference type="InterPro" id="IPR037523">
    <property type="entry name" value="VOC_core"/>
</dbReference>